<sequence>MRNRSVRRQQAMRKYPPFSVLLPFRVRQVECIDIYDSGRWYIHNQHIHDIKHSNYHNNLNNYSVIDVNNHQRVHNVKYLHSYKQGAGMSAEQQAAAAGAAAASAGAAAGMSAEQQAAAAGTAAATAAAAAGKTSEQQIVAAAAAAGSAAAKAAV</sequence>
<gene>
    <name evidence="1" type="ORF">PGLA2088_LOCUS2609</name>
</gene>
<name>A0A813I170_POLGL</name>
<proteinExistence type="predicted"/>
<comment type="caution">
    <text evidence="1">The sequence shown here is derived from an EMBL/GenBank/DDBJ whole genome shotgun (WGS) entry which is preliminary data.</text>
</comment>
<evidence type="ECO:0000313" key="1">
    <source>
        <dbReference type="EMBL" id="CAE8643713.1"/>
    </source>
</evidence>
<dbReference type="Proteomes" id="UP000626109">
    <property type="component" value="Unassembled WGS sequence"/>
</dbReference>
<evidence type="ECO:0000313" key="2">
    <source>
        <dbReference type="Proteomes" id="UP000626109"/>
    </source>
</evidence>
<organism evidence="1 2">
    <name type="scientific">Polarella glacialis</name>
    <name type="common">Dinoflagellate</name>
    <dbReference type="NCBI Taxonomy" id="89957"/>
    <lineage>
        <taxon>Eukaryota</taxon>
        <taxon>Sar</taxon>
        <taxon>Alveolata</taxon>
        <taxon>Dinophyceae</taxon>
        <taxon>Suessiales</taxon>
        <taxon>Suessiaceae</taxon>
        <taxon>Polarella</taxon>
    </lineage>
</organism>
<dbReference type="EMBL" id="CAJNNW010002161">
    <property type="protein sequence ID" value="CAE8643713.1"/>
    <property type="molecule type" value="Genomic_DNA"/>
</dbReference>
<reference evidence="1" key="1">
    <citation type="submission" date="2021-02" db="EMBL/GenBank/DDBJ databases">
        <authorList>
            <person name="Dougan E. K."/>
            <person name="Rhodes N."/>
            <person name="Thang M."/>
            <person name="Chan C."/>
        </authorList>
    </citation>
    <scope>NUCLEOTIDE SEQUENCE</scope>
</reference>
<accession>A0A813I170</accession>
<protein>
    <submittedName>
        <fullName evidence="1">Uncharacterized protein</fullName>
    </submittedName>
</protein>
<feature type="non-terminal residue" evidence="1">
    <location>
        <position position="154"/>
    </location>
</feature>
<dbReference type="AlphaFoldDB" id="A0A813I170"/>